<feature type="domain" description="BIG2" evidence="1">
    <location>
        <begin position="4"/>
        <end position="61"/>
    </location>
</feature>
<dbReference type="Pfam" id="PF02368">
    <property type="entry name" value="Big_2"/>
    <property type="match status" value="1"/>
</dbReference>
<dbReference type="SUPFAM" id="SSF49299">
    <property type="entry name" value="PKD domain"/>
    <property type="match status" value="1"/>
</dbReference>
<dbReference type="SUPFAM" id="SSF49373">
    <property type="entry name" value="Invasin/intimin cell-adhesion fragments"/>
    <property type="match status" value="1"/>
</dbReference>
<dbReference type="Gene3D" id="2.60.40.1080">
    <property type="match status" value="1"/>
</dbReference>
<dbReference type="EMBL" id="UINC01121898">
    <property type="protein sequence ID" value="SVC97374.1"/>
    <property type="molecule type" value="Genomic_DNA"/>
</dbReference>
<evidence type="ECO:0000313" key="2">
    <source>
        <dbReference type="EMBL" id="SVC97374.1"/>
    </source>
</evidence>
<dbReference type="InterPro" id="IPR003343">
    <property type="entry name" value="Big_2"/>
</dbReference>
<organism evidence="2">
    <name type="scientific">marine metagenome</name>
    <dbReference type="NCBI Taxonomy" id="408172"/>
    <lineage>
        <taxon>unclassified sequences</taxon>
        <taxon>metagenomes</taxon>
        <taxon>ecological metagenomes</taxon>
    </lineage>
</organism>
<dbReference type="AlphaFoldDB" id="A0A382RI41"/>
<reference evidence="2" key="1">
    <citation type="submission" date="2018-05" db="EMBL/GenBank/DDBJ databases">
        <authorList>
            <person name="Lanie J.A."/>
            <person name="Ng W.-L."/>
            <person name="Kazmierczak K.M."/>
            <person name="Andrzejewski T.M."/>
            <person name="Davidsen T.M."/>
            <person name="Wayne K.J."/>
            <person name="Tettelin H."/>
            <person name="Glass J.I."/>
            <person name="Rusch D."/>
            <person name="Podicherti R."/>
            <person name="Tsui H.-C.T."/>
            <person name="Winkler M.E."/>
        </authorList>
    </citation>
    <scope>NUCLEOTIDE SEQUENCE</scope>
</reference>
<dbReference type="InterPro" id="IPR013783">
    <property type="entry name" value="Ig-like_fold"/>
</dbReference>
<proteinExistence type="predicted"/>
<accession>A0A382RI41</accession>
<sequence length="259" mass="26839">MDAIGKTVQLSASVKDQNGATMAGKAITWATSDAAIVSVSSSGLVTAISPGTANITATHQSLSATAAWRVNSRNPTIASLRANRYATEVGRPLTLIWQVTDPDAGEALTCTINIDNAGAAEVTYTNCADSTQAQITYASSGTHRVLFTVSDGLGGVATDTLSIQVGAAATLSTGMNASIVLSAFGFNNARDGQTYNHNGGMASDGTRFFLADRNNNRVLAWNTLPTSDVAPDYVLGQTNFTANDPGTTLDKLNWPTALS</sequence>
<gene>
    <name evidence="2" type="ORF">METZ01_LOCUS350228</name>
</gene>
<protein>
    <recommendedName>
        <fullName evidence="1">BIG2 domain-containing protein</fullName>
    </recommendedName>
</protein>
<dbReference type="InterPro" id="IPR035986">
    <property type="entry name" value="PKD_dom_sf"/>
</dbReference>
<feature type="non-terminal residue" evidence="2">
    <location>
        <position position="259"/>
    </location>
</feature>
<dbReference type="Gene3D" id="2.60.40.10">
    <property type="entry name" value="Immunoglobulins"/>
    <property type="match status" value="1"/>
</dbReference>
<name>A0A382RI41_9ZZZZ</name>
<dbReference type="InterPro" id="IPR008964">
    <property type="entry name" value="Invasin/intimin_cell_adhesion"/>
</dbReference>
<evidence type="ECO:0000259" key="1">
    <source>
        <dbReference type="Pfam" id="PF02368"/>
    </source>
</evidence>